<dbReference type="InterPro" id="IPR036514">
    <property type="entry name" value="SGNH_hydro_sf"/>
</dbReference>
<feature type="signal peptide" evidence="1">
    <location>
        <begin position="1"/>
        <end position="21"/>
    </location>
</feature>
<dbReference type="Proteomes" id="UP000831068">
    <property type="component" value="Chromosome"/>
</dbReference>
<dbReference type="InterPro" id="IPR013830">
    <property type="entry name" value="SGNH_hydro"/>
</dbReference>
<proteinExistence type="predicted"/>
<dbReference type="EMBL" id="CP094529">
    <property type="protein sequence ID" value="UOE36922.1"/>
    <property type="molecule type" value="Genomic_DNA"/>
</dbReference>
<sequence length="441" mass="50136">MKVIIRPLSVIMLLCTAVLSAQNIENAEAISSFTNRLEEKKVSQVLFIGDSHIQADWLPGYLRKKFQAKYGNAGRGLVFPYNLGNTNGADDFSSSSNKAWETFRLVHDQKIFPKIGASGFVIGNKENSFIEIQFKNTEDSFDKVVIFHDEDMDRKKFTMYTETESLSRFIEKKSEILNHTAAKNETFHEIVSKYNTTTTRLRKLNGDRILRPSEGDVFKVERNYPVYNSDFEQKITEIGKYTFTGFKTTVSMLSPQQTFLMRSDIPEGSTFYGFQFLKNTEKGVVFNTVGVNGATYGDFLKYPLQVQQLLTLDSNLVIIALGTNEVFSDITKEEFQTNVSSLVEKIRSANPQLPILLIAPTDNMPKQSRVPEIVSWLKESAQKYNLAFFDLYRATGGKGYFKKALMRNEANKDGVHYTKTGYENQGEIIWNAFSSIKNTSK</sequence>
<dbReference type="InterPro" id="IPR051532">
    <property type="entry name" value="Ester_Hydrolysis_Enzymes"/>
</dbReference>
<dbReference type="PANTHER" id="PTHR30383">
    <property type="entry name" value="THIOESTERASE 1/PROTEASE 1/LYSOPHOSPHOLIPASE L1"/>
    <property type="match status" value="1"/>
</dbReference>
<evidence type="ECO:0000256" key="1">
    <source>
        <dbReference type="SAM" id="SignalP"/>
    </source>
</evidence>
<reference evidence="3 4" key="1">
    <citation type="submission" date="2022-03" db="EMBL/GenBank/DDBJ databases">
        <title>Chryseobacterium sp. isolated from the Andong Sikhe.</title>
        <authorList>
            <person name="Won M."/>
            <person name="Kim S.-J."/>
            <person name="Kwon S.-W."/>
        </authorList>
    </citation>
    <scope>NUCLEOTIDE SEQUENCE [LARGE SCALE GENOMIC DNA]</scope>
    <source>
        <strain evidence="3 4">ADR-1</strain>
    </source>
</reference>
<gene>
    <name evidence="3" type="ORF">MTP08_07535</name>
</gene>
<evidence type="ECO:0000259" key="2">
    <source>
        <dbReference type="Pfam" id="PF13472"/>
    </source>
</evidence>
<dbReference type="SUPFAM" id="SSF52266">
    <property type="entry name" value="SGNH hydrolase"/>
    <property type="match status" value="1"/>
</dbReference>
<dbReference type="Pfam" id="PF13472">
    <property type="entry name" value="Lipase_GDSL_2"/>
    <property type="match status" value="1"/>
</dbReference>
<protein>
    <submittedName>
        <fullName evidence="3">GDSL-type esterase/lipase family protein</fullName>
    </submittedName>
</protein>
<dbReference type="RefSeq" id="WP_243575439.1">
    <property type="nucleotide sequence ID" value="NZ_CP094529.1"/>
</dbReference>
<dbReference type="PANTHER" id="PTHR30383:SF29">
    <property type="entry name" value="SGNH HYDROLASE-TYPE ESTERASE DOMAIN-CONTAINING PROTEIN"/>
    <property type="match status" value="1"/>
</dbReference>
<keyword evidence="1" id="KW-0732">Signal</keyword>
<accession>A0ABY4BCP7</accession>
<dbReference type="Gene3D" id="2.60.120.1360">
    <property type="match status" value="2"/>
</dbReference>
<feature type="domain" description="SGNH hydrolase-type esterase" evidence="2">
    <location>
        <begin position="284"/>
        <end position="423"/>
    </location>
</feature>
<organism evidence="3 4">
    <name type="scientific">Chryseobacterium oryzae</name>
    <dbReference type="NCBI Taxonomy" id="2929799"/>
    <lineage>
        <taxon>Bacteria</taxon>
        <taxon>Pseudomonadati</taxon>
        <taxon>Bacteroidota</taxon>
        <taxon>Flavobacteriia</taxon>
        <taxon>Flavobacteriales</taxon>
        <taxon>Weeksellaceae</taxon>
        <taxon>Chryseobacterium group</taxon>
        <taxon>Chryseobacterium</taxon>
    </lineage>
</organism>
<name>A0ABY4BCP7_9FLAO</name>
<evidence type="ECO:0000313" key="4">
    <source>
        <dbReference type="Proteomes" id="UP000831068"/>
    </source>
</evidence>
<dbReference type="Gene3D" id="3.40.50.1110">
    <property type="entry name" value="SGNH hydrolase"/>
    <property type="match status" value="2"/>
</dbReference>
<evidence type="ECO:0000313" key="3">
    <source>
        <dbReference type="EMBL" id="UOE36922.1"/>
    </source>
</evidence>
<feature type="chain" id="PRO_5046721504" evidence="1">
    <location>
        <begin position="22"/>
        <end position="441"/>
    </location>
</feature>
<keyword evidence="4" id="KW-1185">Reference proteome</keyword>